<protein>
    <submittedName>
        <fullName evidence="1">Uncharacterized protein</fullName>
    </submittedName>
</protein>
<organism evidence="1 2">
    <name type="scientific">Litoreibacter meonggei</name>
    <dbReference type="NCBI Taxonomy" id="1049199"/>
    <lineage>
        <taxon>Bacteria</taxon>
        <taxon>Pseudomonadati</taxon>
        <taxon>Pseudomonadota</taxon>
        <taxon>Alphaproteobacteria</taxon>
        <taxon>Rhodobacterales</taxon>
        <taxon>Roseobacteraceae</taxon>
        <taxon>Litoreibacter</taxon>
    </lineage>
</organism>
<sequence>MYLSFLFSLVRSSVRLRPKSELEAVVILLLFVVRHWRAR</sequence>
<gene>
    <name evidence="1" type="ORF">BCF46_3617</name>
</gene>
<dbReference type="AlphaFoldDB" id="A0A497VBT7"/>
<accession>A0A497VBT7</accession>
<dbReference type="Proteomes" id="UP000269157">
    <property type="component" value="Unassembled WGS sequence"/>
</dbReference>
<proteinExistence type="predicted"/>
<evidence type="ECO:0000313" key="2">
    <source>
        <dbReference type="Proteomes" id="UP000269157"/>
    </source>
</evidence>
<name>A0A497VBT7_9RHOB</name>
<comment type="caution">
    <text evidence="1">The sequence shown here is derived from an EMBL/GenBank/DDBJ whole genome shotgun (WGS) entry which is preliminary data.</text>
</comment>
<keyword evidence="2" id="KW-1185">Reference proteome</keyword>
<reference evidence="1 2" key="1">
    <citation type="submission" date="2018-10" db="EMBL/GenBank/DDBJ databases">
        <title>Genomic Encyclopedia of Archaeal and Bacterial Type Strains, Phase II (KMG-II): from individual species to whole genera.</title>
        <authorList>
            <person name="Goeker M."/>
        </authorList>
    </citation>
    <scope>NUCLEOTIDE SEQUENCE [LARGE SCALE GENOMIC DNA]</scope>
    <source>
        <strain evidence="1 2">DSM 29466</strain>
    </source>
</reference>
<evidence type="ECO:0000313" key="1">
    <source>
        <dbReference type="EMBL" id="RLJ41041.1"/>
    </source>
</evidence>
<dbReference type="EMBL" id="RCCE01000006">
    <property type="protein sequence ID" value="RLJ41041.1"/>
    <property type="molecule type" value="Genomic_DNA"/>
</dbReference>